<evidence type="ECO:0008006" key="4">
    <source>
        <dbReference type="Google" id="ProtNLM"/>
    </source>
</evidence>
<gene>
    <name evidence="2" type="ORF">BD833_106107</name>
</gene>
<protein>
    <recommendedName>
        <fullName evidence="4">Secreted protein</fullName>
    </recommendedName>
</protein>
<proteinExistence type="predicted"/>
<name>A0A5S5CYT2_9ACTN</name>
<evidence type="ECO:0000256" key="1">
    <source>
        <dbReference type="SAM" id="SignalP"/>
    </source>
</evidence>
<dbReference type="RefSeq" id="WP_166533182.1">
    <property type="nucleotide sequence ID" value="NZ_VNHW01000006.1"/>
</dbReference>
<keyword evidence="1" id="KW-0732">Signal</keyword>
<evidence type="ECO:0000313" key="3">
    <source>
        <dbReference type="Proteomes" id="UP000322499"/>
    </source>
</evidence>
<sequence>MRGRRTGAALAVAAATVMVTGAGTAAAGPPGDHRPTRVVEDAAIGSFSTPSGDVTVFLSLFDPPGDEEIGGVEIFGTTPSGDSYECFEGPQISADLDGLRGAWSEGSTTLACGGPDLPQGVVAEVGVDVRWEPYGRVETSIVTLPDPPCVSRTRLRAAEISGLVTVSIPALGVTASVTEGFGDVRMITSICRPLPR</sequence>
<comment type="caution">
    <text evidence="2">The sequence shown here is derived from an EMBL/GenBank/DDBJ whole genome shotgun (WGS) entry which is preliminary data.</text>
</comment>
<feature type="signal peptide" evidence="1">
    <location>
        <begin position="1"/>
        <end position="27"/>
    </location>
</feature>
<evidence type="ECO:0000313" key="2">
    <source>
        <dbReference type="EMBL" id="TYP87519.1"/>
    </source>
</evidence>
<keyword evidence="3" id="KW-1185">Reference proteome</keyword>
<accession>A0A5S5CYT2</accession>
<reference evidence="2 3" key="1">
    <citation type="submission" date="2019-07" db="EMBL/GenBank/DDBJ databases">
        <title>Genomic Encyclopedia of Archaeal and Bacterial Type Strains, Phase II (KMG-II): from individual species to whole genera.</title>
        <authorList>
            <person name="Goeker M."/>
        </authorList>
    </citation>
    <scope>NUCLEOTIDE SEQUENCE [LARGE SCALE GENOMIC DNA]</scope>
    <source>
        <strain evidence="2 3">DSM 46842</strain>
    </source>
</reference>
<organism evidence="2 3">
    <name type="scientific">Blastococcus xanthinilyticus</name>
    <dbReference type="NCBI Taxonomy" id="1564164"/>
    <lineage>
        <taxon>Bacteria</taxon>
        <taxon>Bacillati</taxon>
        <taxon>Actinomycetota</taxon>
        <taxon>Actinomycetes</taxon>
        <taxon>Geodermatophilales</taxon>
        <taxon>Geodermatophilaceae</taxon>
        <taxon>Blastococcus</taxon>
    </lineage>
</organism>
<dbReference type="Proteomes" id="UP000322499">
    <property type="component" value="Unassembled WGS sequence"/>
</dbReference>
<feature type="chain" id="PRO_5024410259" description="Secreted protein" evidence="1">
    <location>
        <begin position="28"/>
        <end position="196"/>
    </location>
</feature>
<dbReference type="AlphaFoldDB" id="A0A5S5CYT2"/>
<dbReference type="EMBL" id="VNHW01000006">
    <property type="protein sequence ID" value="TYP87519.1"/>
    <property type="molecule type" value="Genomic_DNA"/>
</dbReference>